<dbReference type="InterPro" id="IPR048300">
    <property type="entry name" value="TACO1_YebC-like_2nd/3rd_dom"/>
</dbReference>
<evidence type="ECO:0000256" key="5">
    <source>
        <dbReference type="ARBA" id="ARBA00023163"/>
    </source>
</evidence>
<keyword evidence="3 6" id="KW-0805">Transcription regulation</keyword>
<dbReference type="Gene3D" id="1.10.10.200">
    <property type="match status" value="1"/>
</dbReference>
<evidence type="ECO:0000256" key="3">
    <source>
        <dbReference type="ARBA" id="ARBA00023015"/>
    </source>
</evidence>
<keyword evidence="5 6" id="KW-0804">Transcription</keyword>
<dbReference type="NCBIfam" id="TIGR01033">
    <property type="entry name" value="YebC/PmpR family DNA-binding transcriptional regulator"/>
    <property type="match status" value="1"/>
</dbReference>
<keyword evidence="4 6" id="KW-0238">DNA-binding</keyword>
<dbReference type="InterPro" id="IPR029072">
    <property type="entry name" value="YebC-like"/>
</dbReference>
<dbReference type="OrthoDB" id="9781053at2"/>
<reference evidence="10" key="1">
    <citation type="submission" date="2015-01" db="EMBL/GenBank/DDBJ databases">
        <authorList>
            <person name="Manzoor Shahid"/>
            <person name="Zubair Saima"/>
        </authorList>
    </citation>
    <scope>NUCLEOTIDE SEQUENCE [LARGE SCALE GENOMIC DNA]</scope>
    <source>
        <strain evidence="10">Sp3</strain>
    </source>
</reference>
<evidence type="ECO:0000256" key="1">
    <source>
        <dbReference type="ARBA" id="ARBA00008724"/>
    </source>
</evidence>
<dbReference type="Pfam" id="PF01709">
    <property type="entry name" value="Transcrip_reg"/>
    <property type="match status" value="1"/>
</dbReference>
<sequence length="253" mass="28215">MAGHSKWSNIKHRKARVDEKRGRVFTRLGKEIYVAARRGGADPDANPALRTAITRAREVNMPMDNINRNIAKATGELDGVDYEEVNYEGYAAGGVAVLLVTLTDNRNRTAPEIRHLFSRHEGNLGEAGCVAWMFDRRGLLIIPRTGLAMDPEELMLLLIEEGAEDVREEEDTIEVVTAPEELEKIKGILTEHGIKCDSAEVTMVPNSMVPVTDKTTAERILNLLNALEDHDDVQNVYANFDIPDEIIQQLEEA</sequence>
<dbReference type="Gene3D" id="3.30.70.980">
    <property type="match status" value="2"/>
</dbReference>
<dbReference type="RefSeq" id="WP_044665453.1">
    <property type="nucleotide sequence ID" value="NZ_CDRZ01000249.1"/>
</dbReference>
<dbReference type="InterPro" id="IPR017856">
    <property type="entry name" value="Integrase-like_N"/>
</dbReference>
<organism evidence="9 10">
    <name type="scientific">Syntrophaceticus schinkii</name>
    <dbReference type="NCBI Taxonomy" id="499207"/>
    <lineage>
        <taxon>Bacteria</taxon>
        <taxon>Bacillati</taxon>
        <taxon>Bacillota</taxon>
        <taxon>Clostridia</taxon>
        <taxon>Thermoanaerobacterales</taxon>
        <taxon>Thermoanaerobacterales Family III. Incertae Sedis</taxon>
        <taxon>Syntrophaceticus</taxon>
    </lineage>
</organism>
<dbReference type="PANTHER" id="PTHR12532">
    <property type="entry name" value="TRANSLATIONAL ACTIVATOR OF CYTOCHROME C OXIDASE 1"/>
    <property type="match status" value="1"/>
</dbReference>
<evidence type="ECO:0000256" key="2">
    <source>
        <dbReference type="ARBA" id="ARBA00022490"/>
    </source>
</evidence>
<evidence type="ECO:0000313" key="9">
    <source>
        <dbReference type="EMBL" id="CEO89529.1"/>
    </source>
</evidence>
<dbReference type="InterPro" id="IPR002876">
    <property type="entry name" value="Transcrip_reg_TACO1-like"/>
</dbReference>
<evidence type="ECO:0000259" key="8">
    <source>
        <dbReference type="Pfam" id="PF20772"/>
    </source>
</evidence>
<dbReference type="GO" id="GO:0006355">
    <property type="term" value="P:regulation of DNA-templated transcription"/>
    <property type="evidence" value="ECO:0007669"/>
    <property type="project" value="UniProtKB-UniRule"/>
</dbReference>
<dbReference type="SUPFAM" id="SSF75625">
    <property type="entry name" value="YebC-like"/>
    <property type="match status" value="1"/>
</dbReference>
<dbReference type="EMBL" id="CDRZ01000249">
    <property type="protein sequence ID" value="CEO89529.1"/>
    <property type="molecule type" value="Genomic_DNA"/>
</dbReference>
<evidence type="ECO:0000259" key="7">
    <source>
        <dbReference type="Pfam" id="PF01709"/>
    </source>
</evidence>
<proteinExistence type="inferred from homology"/>
<gene>
    <name evidence="9" type="ORF">SSCH_510008</name>
</gene>
<dbReference type="HAMAP" id="MF_00693">
    <property type="entry name" value="Transcrip_reg_TACO1"/>
    <property type="match status" value="1"/>
</dbReference>
<evidence type="ECO:0000256" key="4">
    <source>
        <dbReference type="ARBA" id="ARBA00023125"/>
    </source>
</evidence>
<evidence type="ECO:0000313" key="10">
    <source>
        <dbReference type="Proteomes" id="UP000046155"/>
    </source>
</evidence>
<keyword evidence="10" id="KW-1185">Reference proteome</keyword>
<dbReference type="PANTHER" id="PTHR12532:SF6">
    <property type="entry name" value="TRANSCRIPTIONAL REGULATORY PROTEIN YEBC-RELATED"/>
    <property type="match status" value="1"/>
</dbReference>
<feature type="domain" description="TACO1/YebC-like N-terminal" evidence="8">
    <location>
        <begin position="5"/>
        <end position="76"/>
    </location>
</feature>
<dbReference type="NCBIfam" id="NF009044">
    <property type="entry name" value="PRK12378.1"/>
    <property type="match status" value="1"/>
</dbReference>
<dbReference type="InterPro" id="IPR049083">
    <property type="entry name" value="TACO1_YebC_N"/>
</dbReference>
<dbReference type="GO" id="GO:0005829">
    <property type="term" value="C:cytosol"/>
    <property type="evidence" value="ECO:0007669"/>
    <property type="project" value="TreeGrafter"/>
</dbReference>
<accession>A0A0B7MFY5</accession>
<comment type="similarity">
    <text evidence="1 6">Belongs to the TACO1 family.</text>
</comment>
<evidence type="ECO:0000256" key="6">
    <source>
        <dbReference type="HAMAP-Rule" id="MF_00693"/>
    </source>
</evidence>
<dbReference type="FunFam" id="1.10.10.200:FF:000002">
    <property type="entry name" value="Probable transcriptional regulatory protein CLM62_37755"/>
    <property type="match status" value="1"/>
</dbReference>
<dbReference type="Pfam" id="PF20772">
    <property type="entry name" value="TACO1_YebC_N"/>
    <property type="match status" value="1"/>
</dbReference>
<dbReference type="AlphaFoldDB" id="A0A0B7MFY5"/>
<feature type="domain" description="TACO1/YebC-like second and third" evidence="7">
    <location>
        <begin position="82"/>
        <end position="240"/>
    </location>
</feature>
<dbReference type="InterPro" id="IPR026564">
    <property type="entry name" value="Transcrip_reg_TACO1-like_dom3"/>
</dbReference>
<name>A0A0B7MFY5_9FIRM</name>
<dbReference type="Proteomes" id="UP000046155">
    <property type="component" value="Unassembled WGS sequence"/>
</dbReference>
<protein>
    <recommendedName>
        <fullName evidence="6">Probable transcriptional regulatory protein SSCH_510008</fullName>
    </recommendedName>
</protein>
<dbReference type="GO" id="GO:0003677">
    <property type="term" value="F:DNA binding"/>
    <property type="evidence" value="ECO:0007669"/>
    <property type="project" value="UniProtKB-UniRule"/>
</dbReference>
<dbReference type="NCBIfam" id="NF001030">
    <property type="entry name" value="PRK00110.1"/>
    <property type="match status" value="1"/>
</dbReference>
<comment type="subcellular location">
    <subcellularLocation>
        <location evidence="6">Cytoplasm</location>
    </subcellularLocation>
</comment>
<keyword evidence="2 6" id="KW-0963">Cytoplasm</keyword>